<dbReference type="OrthoDB" id="3064516at2759"/>
<dbReference type="InterPro" id="IPR017141">
    <property type="entry name" value="Pept_M20_carboxypep"/>
</dbReference>
<dbReference type="EMBL" id="FO082050">
    <property type="protein sequence ID" value="CCE82776.1"/>
    <property type="molecule type" value="Genomic_DNA"/>
</dbReference>
<feature type="binding site" evidence="7">
    <location>
        <position position="573"/>
    </location>
    <ligand>
        <name>Zn(2+)</name>
        <dbReference type="ChEBI" id="CHEBI:29105"/>
        <label>1</label>
    </ligand>
</feature>
<feature type="active site" description="Proton acceptor" evidence="6">
    <location>
        <position position="269"/>
    </location>
</feature>
<name>G8YCU5_PICSO</name>
<dbReference type="PROSITE" id="PS00758">
    <property type="entry name" value="ARGE_DAPE_CPG2_1"/>
    <property type="match status" value="1"/>
</dbReference>
<dbReference type="Gene3D" id="1.10.150.900">
    <property type="match status" value="1"/>
</dbReference>
<dbReference type="GO" id="GO:0004181">
    <property type="term" value="F:metallocarboxypeptidase activity"/>
    <property type="evidence" value="ECO:0007669"/>
    <property type="project" value="InterPro"/>
</dbReference>
<feature type="binding site" evidence="7">
    <location>
        <position position="234"/>
    </location>
    <ligand>
        <name>Zn(2+)</name>
        <dbReference type="ChEBI" id="CHEBI:29105"/>
        <label>1</label>
    </ligand>
</feature>
<dbReference type="Pfam" id="PF01546">
    <property type="entry name" value="Peptidase_M20"/>
    <property type="match status" value="1"/>
</dbReference>
<dbReference type="PANTHER" id="PTHR45962:SF1">
    <property type="entry name" value="N-FATTY-ACYL-AMINO ACID SYNTHASE_HYDROLASE PM20D1"/>
    <property type="match status" value="1"/>
</dbReference>
<dbReference type="GO" id="GO:0051603">
    <property type="term" value="P:proteolysis involved in protein catabolic process"/>
    <property type="evidence" value="ECO:0007669"/>
    <property type="project" value="TreeGrafter"/>
</dbReference>
<dbReference type="Pfam" id="PF07687">
    <property type="entry name" value="M20_dimer"/>
    <property type="match status" value="1"/>
</dbReference>
<evidence type="ECO:0000313" key="9">
    <source>
        <dbReference type="EMBL" id="CCE82776.1"/>
    </source>
</evidence>
<dbReference type="Gene3D" id="3.40.630.10">
    <property type="entry name" value="Zn peptidases"/>
    <property type="match status" value="1"/>
</dbReference>
<evidence type="ECO:0000259" key="8">
    <source>
        <dbReference type="Pfam" id="PF07687"/>
    </source>
</evidence>
<evidence type="ECO:0000256" key="2">
    <source>
        <dbReference type="ARBA" id="ARBA00022670"/>
    </source>
</evidence>
<keyword evidence="10" id="KW-1185">Reference proteome</keyword>
<reference evidence="9 10" key="1">
    <citation type="journal article" date="2012" name="G3 (Bethesda)">
        <title>Pichia sorbitophila, an interspecies yeast hybrid reveals early steps of genome resolution following polyploidization.</title>
        <authorList>
            <person name="Leh Louis V."/>
            <person name="Despons L."/>
            <person name="Friedrich A."/>
            <person name="Martin T."/>
            <person name="Durrens P."/>
            <person name="Casaregola S."/>
            <person name="Neuveglise C."/>
            <person name="Fairhead C."/>
            <person name="Marck C."/>
            <person name="Cruz J.A."/>
            <person name="Straub M.L."/>
            <person name="Kugler V."/>
            <person name="Sacerdot C."/>
            <person name="Uzunov Z."/>
            <person name="Thierry A."/>
            <person name="Weiss S."/>
            <person name="Bleykasten C."/>
            <person name="De Montigny J."/>
            <person name="Jacques N."/>
            <person name="Jung P."/>
            <person name="Lemaire M."/>
            <person name="Mallet S."/>
            <person name="Morel G."/>
            <person name="Richard G.F."/>
            <person name="Sarkar A."/>
            <person name="Savel G."/>
            <person name="Schacherer J."/>
            <person name="Seret M.L."/>
            <person name="Talla E."/>
            <person name="Samson G."/>
            <person name="Jubin C."/>
            <person name="Poulain J."/>
            <person name="Vacherie B."/>
            <person name="Barbe V."/>
            <person name="Pelletier E."/>
            <person name="Sherman D.J."/>
            <person name="Westhof E."/>
            <person name="Weissenbach J."/>
            <person name="Baret P.V."/>
            <person name="Wincker P."/>
            <person name="Gaillardin C."/>
            <person name="Dujon B."/>
            <person name="Souciet J.L."/>
        </authorList>
    </citation>
    <scope>NUCLEOTIDE SEQUENCE [LARGE SCALE GENOMIC DNA]</scope>
    <source>
        <strain evidence="10">ATCC MYA-4447 / BCRC 22081 / CBS 7064 / NBRC 10061 / NRRL Y-12695</strain>
    </source>
</reference>
<dbReference type="InParanoid" id="G8YCU5"/>
<evidence type="ECO:0000256" key="7">
    <source>
        <dbReference type="PIRSR" id="PIRSR037217-2"/>
    </source>
</evidence>
<dbReference type="CDD" id="cd05674">
    <property type="entry name" value="M20_yscS"/>
    <property type="match status" value="1"/>
</dbReference>
<dbReference type="InterPro" id="IPR036264">
    <property type="entry name" value="Bact_exopeptidase_dim_dom"/>
</dbReference>
<feature type="binding site" evidence="7">
    <location>
        <position position="270"/>
    </location>
    <ligand>
        <name>Zn(2+)</name>
        <dbReference type="ChEBI" id="CHEBI:29105"/>
        <label>1</label>
    </ligand>
</feature>
<feature type="domain" description="Peptidase M20 dimerisation" evidence="8">
    <location>
        <begin position="316"/>
        <end position="472"/>
    </location>
</feature>
<accession>G8YCU5</accession>
<dbReference type="SUPFAM" id="SSF55031">
    <property type="entry name" value="Bacterial exopeptidase dimerisation domain"/>
    <property type="match status" value="1"/>
</dbReference>
<protein>
    <submittedName>
        <fullName evidence="9">Piso0_002522 protein</fullName>
    </submittedName>
</protein>
<keyword evidence="5 7" id="KW-0862">Zinc</keyword>
<comment type="similarity">
    <text evidence="1">Belongs to the peptidase M20A family.</text>
</comment>
<dbReference type="InterPro" id="IPR011650">
    <property type="entry name" value="Peptidase_M20_dimer"/>
</dbReference>
<sequence length="605" mass="69047">MEMKYEKSLPSYHSVNGAERPRQSKLWAIPYVIWLCSVCSIWYLNSKKETQTTPSCMQGMWNRWNGKEIFETSDSGNPDNLCPLLDKIDPSKYLYNKEFASYILEDENFRSDALKKLIGAVNIPTQVYDGMKNPNVRDTREELYKEEPRWEPFEAFHHYLSQSFPLVYEKLQVEEVNKFGLVYTWKGTEDLKPVLFTAHMDVVPVDKETLREWKYPPFNATYDEGLLYGRGVSDCKNLLIGLLQTLELLLKEGQFTPRRTIVVAFGYDEESAGTGAQAISKHLVAKHGEDSFYAVIDEGDDGFATIEGTNFILPATGEKGHLNSVIDLHSKGGHSSVPPKHTSIGIIAKLIEQIEETPFQSIITNANPVFNQLQCLAEHSEGLDHELRKNILRAHFDQDANKKIVEYLTQDEETKFLVTTSQAADIIEGGVKSNALPQFVSLLVNHRIAIEESVDSTKQKILENIISIAKKYNYGVIAGEEEILPATDKGYFNYTLQEELKPAPVSPINDFVWNIYGGSLRYLYEDLMFPNDTSTFVVAPYISTGNTDTRFYWDLSRNIYRYSPMGPNSGNIHSVNEYFTFDSHLYLISFYYYYIQVIDSLGDML</sequence>
<feature type="active site" evidence="6">
    <location>
        <position position="201"/>
    </location>
</feature>
<dbReference type="Proteomes" id="UP000005222">
    <property type="component" value="Chromosome J"/>
</dbReference>
<dbReference type="InterPro" id="IPR047177">
    <property type="entry name" value="Pept_M20A"/>
</dbReference>
<evidence type="ECO:0000256" key="1">
    <source>
        <dbReference type="ARBA" id="ARBA00006247"/>
    </source>
</evidence>
<feature type="binding site" evidence="7">
    <location>
        <position position="297"/>
    </location>
    <ligand>
        <name>Zn(2+)</name>
        <dbReference type="ChEBI" id="CHEBI:29105"/>
        <label>2</label>
    </ligand>
</feature>
<dbReference type="GO" id="GO:0046872">
    <property type="term" value="F:metal ion binding"/>
    <property type="evidence" value="ECO:0007669"/>
    <property type="project" value="UniProtKB-KW"/>
</dbReference>
<dbReference type="PIRSF" id="PIRSF037217">
    <property type="entry name" value="Carboxypeptidase_S"/>
    <property type="match status" value="1"/>
</dbReference>
<feature type="binding site" evidence="7">
    <location>
        <position position="234"/>
    </location>
    <ligand>
        <name>Zn(2+)</name>
        <dbReference type="ChEBI" id="CHEBI:29105"/>
        <label>2</label>
    </ligand>
</feature>
<dbReference type="GO" id="GO:0000328">
    <property type="term" value="C:fungal-type vacuole lumen"/>
    <property type="evidence" value="ECO:0007669"/>
    <property type="project" value="TreeGrafter"/>
</dbReference>
<keyword evidence="2" id="KW-0645">Protease</keyword>
<evidence type="ECO:0000256" key="4">
    <source>
        <dbReference type="ARBA" id="ARBA00022801"/>
    </source>
</evidence>
<evidence type="ECO:0000313" key="10">
    <source>
        <dbReference type="Proteomes" id="UP000005222"/>
    </source>
</evidence>
<dbReference type="eggNOG" id="KOG2275">
    <property type="taxonomic scope" value="Eukaryota"/>
</dbReference>
<keyword evidence="4" id="KW-0378">Hydrolase</keyword>
<dbReference type="Gene3D" id="3.30.70.360">
    <property type="match status" value="1"/>
</dbReference>
<dbReference type="AlphaFoldDB" id="G8YCU5"/>
<dbReference type="PANTHER" id="PTHR45962">
    <property type="entry name" value="N-FATTY-ACYL-AMINO ACID SYNTHASE/HYDROLASE PM20D1"/>
    <property type="match status" value="1"/>
</dbReference>
<dbReference type="OMA" id="WEAFGPF"/>
<dbReference type="STRING" id="559304.G8YCU5"/>
<evidence type="ECO:0000256" key="3">
    <source>
        <dbReference type="ARBA" id="ARBA00022723"/>
    </source>
</evidence>
<evidence type="ECO:0000256" key="5">
    <source>
        <dbReference type="ARBA" id="ARBA00022833"/>
    </source>
</evidence>
<organism evidence="9 10">
    <name type="scientific">Pichia sorbitophila (strain ATCC MYA-4447 / BCRC 22081 / CBS 7064 / NBRC 10061 / NRRL Y-12695)</name>
    <name type="common">Hybrid yeast</name>
    <dbReference type="NCBI Taxonomy" id="559304"/>
    <lineage>
        <taxon>Eukaryota</taxon>
        <taxon>Fungi</taxon>
        <taxon>Dikarya</taxon>
        <taxon>Ascomycota</taxon>
        <taxon>Saccharomycotina</taxon>
        <taxon>Pichiomycetes</taxon>
        <taxon>Debaryomycetaceae</taxon>
        <taxon>Millerozyma</taxon>
    </lineage>
</organism>
<keyword evidence="3 7" id="KW-0479">Metal-binding</keyword>
<dbReference type="HOGENOM" id="CLU_021802_11_0_1"/>
<proteinExistence type="inferred from homology"/>
<dbReference type="InterPro" id="IPR001261">
    <property type="entry name" value="ArgE/DapE_CS"/>
</dbReference>
<feature type="binding site" evidence="7">
    <location>
        <position position="199"/>
    </location>
    <ligand>
        <name>Zn(2+)</name>
        <dbReference type="ChEBI" id="CHEBI:29105"/>
        <label>2</label>
    </ligand>
</feature>
<dbReference type="SUPFAM" id="SSF53187">
    <property type="entry name" value="Zn-dependent exopeptidases"/>
    <property type="match status" value="1"/>
</dbReference>
<gene>
    <name evidence="9" type="primary">Piso0_002522</name>
    <name evidence="9" type="ORF">GNLVRS01_PISO0J13825g</name>
</gene>
<evidence type="ECO:0000256" key="6">
    <source>
        <dbReference type="PIRSR" id="PIRSR037217-1"/>
    </source>
</evidence>
<dbReference type="InterPro" id="IPR002933">
    <property type="entry name" value="Peptidase_M20"/>
</dbReference>